<evidence type="ECO:0000259" key="7">
    <source>
        <dbReference type="PROSITE" id="PS51387"/>
    </source>
</evidence>
<evidence type="ECO:0000256" key="1">
    <source>
        <dbReference type="ARBA" id="ARBA00001974"/>
    </source>
</evidence>
<evidence type="ECO:0000256" key="3">
    <source>
        <dbReference type="ARBA" id="ARBA00022630"/>
    </source>
</evidence>
<dbReference type="OMA" id="QVYWDED"/>
<dbReference type="Pfam" id="PF01565">
    <property type="entry name" value="FAD_binding_4"/>
    <property type="match status" value="1"/>
</dbReference>
<dbReference type="AlphaFoldDB" id="E9EEB4"/>
<evidence type="ECO:0000256" key="4">
    <source>
        <dbReference type="ARBA" id="ARBA00022827"/>
    </source>
</evidence>
<evidence type="ECO:0000313" key="8">
    <source>
        <dbReference type="EMBL" id="EFY85742.1"/>
    </source>
</evidence>
<feature type="domain" description="FAD-binding PCMH-type" evidence="7">
    <location>
        <begin position="59"/>
        <end position="231"/>
    </location>
</feature>
<dbReference type="GO" id="GO:0071949">
    <property type="term" value="F:FAD binding"/>
    <property type="evidence" value="ECO:0007669"/>
    <property type="project" value="InterPro"/>
</dbReference>
<dbReference type="InterPro" id="IPR016166">
    <property type="entry name" value="FAD-bd_PCMH"/>
</dbReference>
<dbReference type="InParanoid" id="E9EEB4"/>
<dbReference type="eggNOG" id="ENOG502QVGN">
    <property type="taxonomic scope" value="Eukaryota"/>
</dbReference>
<dbReference type="InterPro" id="IPR012951">
    <property type="entry name" value="BBE"/>
</dbReference>
<comment type="cofactor">
    <cofactor evidence="1">
        <name>FAD</name>
        <dbReference type="ChEBI" id="CHEBI:57692"/>
    </cofactor>
</comment>
<dbReference type="Proteomes" id="UP000002499">
    <property type="component" value="Unassembled WGS sequence"/>
</dbReference>
<dbReference type="KEGG" id="maw:19252523"/>
<keyword evidence="6" id="KW-0732">Signal</keyword>
<dbReference type="Gene3D" id="3.40.462.20">
    <property type="match status" value="1"/>
</dbReference>
<name>E9EEB4_METAQ</name>
<gene>
    <name evidence="8" type="ORF">MAC_08212</name>
</gene>
<dbReference type="InterPro" id="IPR016169">
    <property type="entry name" value="FAD-bd_PCMH_sub2"/>
</dbReference>
<sequence length="525" mass="57446">MTRLSLRLIAGLAGQAWLVNSDTPNHNALASCLSDASVPNAIKGTPEWTQHTTPFNTRLQYEPIAVAVPTEIAQIAAAVTCAKKYSIPVTAKSGGHSFTSLGLGGEDGHLVIQLDRMYNVELTQNGTARIQSGARLGHVAVELYNQGKRALSHGYCPAVGVGGHAAHGGYGMVSRKYGLTLDWMKDATVVLHNGTIVHCSESEHSDLFWAIRGAGSSFGIVAEYGFETFPAPEKVTNFGIVLDWNQEAASSGLLTFQDFAETMPSELSCQIDVRSTGYTLNGSYVGNEASLREALEPILEKMGGRLEVHEGNWLEYVQFWAFGQPNIDITPPADNVHLSLYTTGALTPSLSADQFRSFANYVATDATKRRNSWSIQMFIHGGQFSAISRPKITDTAYAHRDKFLIFQFTDFVWPGQEYPEDGLALGREFKDIITKSFTNGQWGMYANVPDSQLSPGEAQKLYWGENLGRLETVKAKYDPDNLFRNPQSVKAPARCPTRPLPLQGQSPFIQISSEMDVPASPFKLP</sequence>
<dbReference type="OrthoDB" id="415825at2759"/>
<reference evidence="8 9" key="1">
    <citation type="journal article" date="2011" name="PLoS Genet.">
        <title>Genome sequencing and comparative transcriptomics of the model entomopathogenic fungi Metarhizium anisopliae and M. acridum.</title>
        <authorList>
            <person name="Gao Q."/>
            <person name="Jin K."/>
            <person name="Ying S.H."/>
            <person name="Zhang Y."/>
            <person name="Xiao G."/>
            <person name="Shang Y."/>
            <person name="Duan Z."/>
            <person name="Hu X."/>
            <person name="Xie X.Q."/>
            <person name="Zhou G."/>
            <person name="Peng G."/>
            <person name="Luo Z."/>
            <person name="Huang W."/>
            <person name="Wang B."/>
            <person name="Fang W."/>
            <person name="Wang S."/>
            <person name="Zhong Y."/>
            <person name="Ma L.J."/>
            <person name="St Leger R.J."/>
            <person name="Zhao G.P."/>
            <person name="Pei Y."/>
            <person name="Feng M.G."/>
            <person name="Xia Y."/>
            <person name="Wang C."/>
        </authorList>
    </citation>
    <scope>NUCLEOTIDE SEQUENCE [LARGE SCALE GENOMIC DNA]</scope>
    <source>
        <strain evidence="8 9">CQMa 102</strain>
    </source>
</reference>
<evidence type="ECO:0000256" key="2">
    <source>
        <dbReference type="ARBA" id="ARBA00005466"/>
    </source>
</evidence>
<keyword evidence="9" id="KW-1185">Reference proteome</keyword>
<evidence type="ECO:0000313" key="9">
    <source>
        <dbReference type="Proteomes" id="UP000002499"/>
    </source>
</evidence>
<dbReference type="PANTHER" id="PTHR42973">
    <property type="entry name" value="BINDING OXIDOREDUCTASE, PUTATIVE (AFU_ORTHOLOGUE AFUA_1G17690)-RELATED"/>
    <property type="match status" value="1"/>
</dbReference>
<accession>E9EEB4</accession>
<dbReference type="Pfam" id="PF08031">
    <property type="entry name" value="BBE"/>
    <property type="match status" value="1"/>
</dbReference>
<keyword evidence="3" id="KW-0285">Flavoprotein</keyword>
<dbReference type="PROSITE" id="PS51387">
    <property type="entry name" value="FAD_PCMH"/>
    <property type="match status" value="1"/>
</dbReference>
<proteinExistence type="inferred from homology"/>
<dbReference type="GeneID" id="19252523"/>
<dbReference type="SUPFAM" id="SSF56176">
    <property type="entry name" value="FAD-binding/transporter-associated domain-like"/>
    <property type="match status" value="1"/>
</dbReference>
<organism evidence="9">
    <name type="scientific">Metarhizium acridum (strain CQMa 102)</name>
    <dbReference type="NCBI Taxonomy" id="655827"/>
    <lineage>
        <taxon>Eukaryota</taxon>
        <taxon>Fungi</taxon>
        <taxon>Dikarya</taxon>
        <taxon>Ascomycota</taxon>
        <taxon>Pezizomycotina</taxon>
        <taxon>Sordariomycetes</taxon>
        <taxon>Hypocreomycetidae</taxon>
        <taxon>Hypocreales</taxon>
        <taxon>Clavicipitaceae</taxon>
        <taxon>Metarhizium</taxon>
    </lineage>
</organism>
<dbReference type="InterPro" id="IPR036318">
    <property type="entry name" value="FAD-bd_PCMH-like_sf"/>
</dbReference>
<dbReference type="InterPro" id="IPR050416">
    <property type="entry name" value="FAD-linked_Oxidoreductase"/>
</dbReference>
<evidence type="ECO:0000256" key="6">
    <source>
        <dbReference type="SAM" id="SignalP"/>
    </source>
</evidence>
<comment type="similarity">
    <text evidence="2">Belongs to the oxygen-dependent FAD-linked oxidoreductase family.</text>
</comment>
<dbReference type="Gene3D" id="3.30.465.10">
    <property type="match status" value="1"/>
</dbReference>
<evidence type="ECO:0000256" key="5">
    <source>
        <dbReference type="ARBA" id="ARBA00023002"/>
    </source>
</evidence>
<protein>
    <submittedName>
        <fullName evidence="8">Chitooligosaccharide oxidase</fullName>
    </submittedName>
</protein>
<keyword evidence="5" id="KW-0560">Oxidoreductase</keyword>
<feature type="chain" id="PRO_5003235689" evidence="6">
    <location>
        <begin position="22"/>
        <end position="525"/>
    </location>
</feature>
<dbReference type="InterPro" id="IPR006094">
    <property type="entry name" value="Oxid_FAD_bind_N"/>
</dbReference>
<dbReference type="PANTHER" id="PTHR42973:SF39">
    <property type="entry name" value="FAD-BINDING PCMH-TYPE DOMAIN-CONTAINING PROTEIN"/>
    <property type="match status" value="1"/>
</dbReference>
<dbReference type="EMBL" id="GL698567">
    <property type="protein sequence ID" value="EFY85742.1"/>
    <property type="molecule type" value="Genomic_DNA"/>
</dbReference>
<dbReference type="GO" id="GO:0016491">
    <property type="term" value="F:oxidoreductase activity"/>
    <property type="evidence" value="ECO:0007669"/>
    <property type="project" value="UniProtKB-KW"/>
</dbReference>
<keyword evidence="4" id="KW-0274">FAD</keyword>
<dbReference type="HOGENOM" id="CLU_018354_10_1_1"/>
<dbReference type="STRING" id="655827.E9EEB4"/>
<feature type="signal peptide" evidence="6">
    <location>
        <begin position="1"/>
        <end position="21"/>
    </location>
</feature>